<dbReference type="SUPFAM" id="SSF53067">
    <property type="entry name" value="Actin-like ATPase domain"/>
    <property type="match status" value="2"/>
</dbReference>
<dbReference type="PIRSF" id="PIRSF019169">
    <property type="entry name" value="PilM"/>
    <property type="match status" value="1"/>
</dbReference>
<dbReference type="AlphaFoldDB" id="A0A2H0U8N0"/>
<organism evidence="1 2">
    <name type="scientific">Candidatus Kaiserbacteria bacterium CG10_big_fil_rev_8_21_14_0_10_59_10</name>
    <dbReference type="NCBI Taxonomy" id="1974612"/>
    <lineage>
        <taxon>Bacteria</taxon>
        <taxon>Candidatus Kaiseribacteriota</taxon>
    </lineage>
</organism>
<name>A0A2H0U8N0_9BACT</name>
<dbReference type="Gene3D" id="3.30.1490.300">
    <property type="match status" value="1"/>
</dbReference>
<protein>
    <recommendedName>
        <fullName evidence="3">SHS2 domain-containing protein</fullName>
    </recommendedName>
</protein>
<dbReference type="PANTHER" id="PTHR32432">
    <property type="entry name" value="CELL DIVISION PROTEIN FTSA-RELATED"/>
    <property type="match status" value="1"/>
</dbReference>
<evidence type="ECO:0008006" key="3">
    <source>
        <dbReference type="Google" id="ProtNLM"/>
    </source>
</evidence>
<dbReference type="InterPro" id="IPR005883">
    <property type="entry name" value="PilM"/>
</dbReference>
<dbReference type="Pfam" id="PF11104">
    <property type="entry name" value="PilM_2"/>
    <property type="match status" value="1"/>
</dbReference>
<dbReference type="CDD" id="cd24049">
    <property type="entry name" value="ASKHA_NBD_PilM"/>
    <property type="match status" value="1"/>
</dbReference>
<accession>A0A2H0U8N0</accession>
<reference evidence="2" key="1">
    <citation type="submission" date="2017-09" db="EMBL/GenBank/DDBJ databases">
        <title>Depth-based differentiation of microbial function through sediment-hosted aquifers and enrichment of novel symbionts in the deep terrestrial subsurface.</title>
        <authorList>
            <person name="Probst A.J."/>
            <person name="Ladd B."/>
            <person name="Jarett J.K."/>
            <person name="Geller-Mcgrath D.E."/>
            <person name="Sieber C.M.K."/>
            <person name="Emerson J.B."/>
            <person name="Anantharaman K."/>
            <person name="Thomas B.C."/>
            <person name="Malmstrom R."/>
            <person name="Stieglmeier M."/>
            <person name="Klingl A."/>
            <person name="Woyke T."/>
            <person name="Ryan C.M."/>
            <person name="Banfield J.F."/>
        </authorList>
    </citation>
    <scope>NUCLEOTIDE SEQUENCE [LARGE SCALE GENOMIC DNA]</scope>
</reference>
<dbReference type="Gene3D" id="3.30.420.40">
    <property type="match status" value="2"/>
</dbReference>
<evidence type="ECO:0000313" key="2">
    <source>
        <dbReference type="Proteomes" id="UP000231379"/>
    </source>
</evidence>
<dbReference type="InterPro" id="IPR050696">
    <property type="entry name" value="FtsA/MreB"/>
</dbReference>
<dbReference type="EMBL" id="PFBM01000005">
    <property type="protein sequence ID" value="PIR82764.1"/>
    <property type="molecule type" value="Genomic_DNA"/>
</dbReference>
<evidence type="ECO:0000313" key="1">
    <source>
        <dbReference type="EMBL" id="PIR82764.1"/>
    </source>
</evidence>
<sequence length="380" mass="40788">MALSFDTLTKRIFGTARSEGGSVLGIDIGASSAKIVQLKSAHGSAVLETYGEIALGPYGDAAVGKAVKLSPEKTAEALLDLMREANVTAKAGGISIPFASSLVMVLDLPKTDPEQLKRMIPIEARKYIPVSPSEVMLDWSVIPEDEGEASAFDRIEPETKIQKTGQEVLLVAIRNDTVRAYQTIASTASISTRFYEIEIFSAIRAALSHGVAPVLVIDLGAATTKMYIVERGIVRMTHLVTAGGQHMTETLGRSLGWEFEKAERVKRERGLVESAAYSTDENERIKAALLSTLERVFSEANRVLLSYGKRYNKSVSRVLLSGGGASLPGLSAHANELLQAEVSIADPFKRTEAPAFLSDVLQEIGPGFSVAVGLAIRGLR</sequence>
<gene>
    <name evidence="1" type="ORF">COU20_00330</name>
</gene>
<dbReference type="NCBIfam" id="TIGR01175">
    <property type="entry name" value="pilM"/>
    <property type="match status" value="1"/>
</dbReference>
<dbReference type="PANTHER" id="PTHR32432:SF3">
    <property type="entry name" value="ETHANOLAMINE UTILIZATION PROTEIN EUTJ"/>
    <property type="match status" value="1"/>
</dbReference>
<proteinExistence type="predicted"/>
<comment type="caution">
    <text evidence="1">The sequence shown here is derived from an EMBL/GenBank/DDBJ whole genome shotgun (WGS) entry which is preliminary data.</text>
</comment>
<dbReference type="Proteomes" id="UP000231379">
    <property type="component" value="Unassembled WGS sequence"/>
</dbReference>
<dbReference type="InterPro" id="IPR043129">
    <property type="entry name" value="ATPase_NBD"/>
</dbReference>